<comment type="subcellular location">
    <subcellularLocation>
        <location evidence="1">Membrane</location>
    </subcellularLocation>
</comment>
<keyword evidence="8" id="KW-1185">Reference proteome</keyword>
<comment type="caution">
    <text evidence="7">The sequence shown here is derived from an EMBL/GenBank/DDBJ whole genome shotgun (WGS) entry which is preliminary data.</text>
</comment>
<dbReference type="Pfam" id="PF00083">
    <property type="entry name" value="Sugar_tr"/>
    <property type="match status" value="1"/>
</dbReference>
<protein>
    <submittedName>
        <fullName evidence="7">MFS transporter</fullName>
    </submittedName>
</protein>
<accession>A0ABW3ZLZ9</accession>
<dbReference type="CDD" id="cd17477">
    <property type="entry name" value="MFS_YcaD_like"/>
    <property type="match status" value="1"/>
</dbReference>
<feature type="transmembrane region" description="Helical" evidence="5">
    <location>
        <begin position="232"/>
        <end position="253"/>
    </location>
</feature>
<dbReference type="PROSITE" id="PS50850">
    <property type="entry name" value="MFS"/>
    <property type="match status" value="1"/>
</dbReference>
<dbReference type="PANTHER" id="PTHR23521:SF3">
    <property type="entry name" value="MFS TRANSPORTER"/>
    <property type="match status" value="1"/>
</dbReference>
<feature type="transmembrane region" description="Helical" evidence="5">
    <location>
        <begin position="158"/>
        <end position="179"/>
    </location>
</feature>
<evidence type="ECO:0000313" key="7">
    <source>
        <dbReference type="EMBL" id="MFD1344084.1"/>
    </source>
</evidence>
<keyword evidence="4 5" id="KW-0472">Membrane</keyword>
<gene>
    <name evidence="7" type="ORF">ACFQ4E_16760</name>
</gene>
<feature type="transmembrane region" description="Helical" evidence="5">
    <location>
        <begin position="73"/>
        <end position="91"/>
    </location>
</feature>
<evidence type="ECO:0000256" key="2">
    <source>
        <dbReference type="ARBA" id="ARBA00022692"/>
    </source>
</evidence>
<feature type="transmembrane region" description="Helical" evidence="5">
    <location>
        <begin position="289"/>
        <end position="311"/>
    </location>
</feature>
<feature type="transmembrane region" description="Helical" evidence="5">
    <location>
        <begin position="97"/>
        <end position="119"/>
    </location>
</feature>
<feature type="transmembrane region" description="Helical" evidence="5">
    <location>
        <begin position="323"/>
        <end position="343"/>
    </location>
</feature>
<dbReference type="EMBL" id="JBHTMU010000038">
    <property type="protein sequence ID" value="MFD1344084.1"/>
    <property type="molecule type" value="Genomic_DNA"/>
</dbReference>
<dbReference type="SUPFAM" id="SSF103473">
    <property type="entry name" value="MFS general substrate transporter"/>
    <property type="match status" value="1"/>
</dbReference>
<evidence type="ECO:0000256" key="4">
    <source>
        <dbReference type="ARBA" id="ARBA00023136"/>
    </source>
</evidence>
<dbReference type="InterPro" id="IPR020846">
    <property type="entry name" value="MFS_dom"/>
</dbReference>
<dbReference type="Gene3D" id="1.20.1250.20">
    <property type="entry name" value="MFS general substrate transporter like domains"/>
    <property type="match status" value="2"/>
</dbReference>
<dbReference type="Proteomes" id="UP001597135">
    <property type="component" value="Unassembled WGS sequence"/>
</dbReference>
<feature type="transmembrane region" description="Helical" evidence="5">
    <location>
        <begin position="131"/>
        <end position="152"/>
    </location>
</feature>
<feature type="transmembrane region" description="Helical" evidence="5">
    <location>
        <begin position="200"/>
        <end position="220"/>
    </location>
</feature>
<organism evidence="7 8">
    <name type="scientific">Litorisediminicola beolgyonensis</name>
    <dbReference type="NCBI Taxonomy" id="1173614"/>
    <lineage>
        <taxon>Bacteria</taxon>
        <taxon>Pseudomonadati</taxon>
        <taxon>Pseudomonadota</taxon>
        <taxon>Alphaproteobacteria</taxon>
        <taxon>Rhodobacterales</taxon>
        <taxon>Paracoccaceae</taxon>
        <taxon>Litorisediminicola</taxon>
    </lineage>
</organism>
<dbReference type="InterPro" id="IPR011701">
    <property type="entry name" value="MFS"/>
</dbReference>
<evidence type="ECO:0000256" key="1">
    <source>
        <dbReference type="ARBA" id="ARBA00004370"/>
    </source>
</evidence>
<dbReference type="RefSeq" id="WP_386805586.1">
    <property type="nucleotide sequence ID" value="NZ_JBHTMU010000038.1"/>
</dbReference>
<dbReference type="PANTHER" id="PTHR23521">
    <property type="entry name" value="TRANSPORTER MFS SUPERFAMILY"/>
    <property type="match status" value="1"/>
</dbReference>
<evidence type="ECO:0000313" key="8">
    <source>
        <dbReference type="Proteomes" id="UP001597135"/>
    </source>
</evidence>
<sequence>MLHVLKSSWALLLGMMLLMLGNGLQGSLLGVRGGDEGFSAFQMSMVMSAYFVGFLIASRLTPSMIRNVGHVRVFAALGSFISAVLILYPAFPHPITWMLGRVVIGFCFCGVYVTAESWLNNSATNETRGQALSLYMIVQMVGIIVAQQMLVIPDDSGFLLFVIPSVLVSIAFAPILLTVTPTPAFETTKPMNLVALYKTSPLGCTGMFLMGGVYGAQFGMSAVFGREAGLSLGQISLFVSAIYTGALIAQYPLGWLSDKVDRRRLITLVSAVGGAAALVAMLFEVPFYALLGLAFVIGGAANPLYSMLIAYTNDFLPHEDMASASAGMLFINGLGAIAGPLLAGWVMEQIGARGYFLQISVLMLLMTLYGLYRMTVRAAPSVSDTNSYAPLAPTGTIVAMEVAQEYAIDAETERAEAETRLSA</sequence>
<feature type="domain" description="Major facilitator superfamily (MFS) profile" evidence="6">
    <location>
        <begin position="7"/>
        <end position="378"/>
    </location>
</feature>
<feature type="transmembrane region" description="Helical" evidence="5">
    <location>
        <begin position="355"/>
        <end position="372"/>
    </location>
</feature>
<evidence type="ECO:0000256" key="5">
    <source>
        <dbReference type="SAM" id="Phobius"/>
    </source>
</evidence>
<evidence type="ECO:0000256" key="3">
    <source>
        <dbReference type="ARBA" id="ARBA00022989"/>
    </source>
</evidence>
<keyword evidence="3 5" id="KW-1133">Transmembrane helix</keyword>
<dbReference type="InterPro" id="IPR047200">
    <property type="entry name" value="MFS_YcaD-like"/>
</dbReference>
<proteinExistence type="predicted"/>
<name>A0ABW3ZLZ9_9RHOB</name>
<dbReference type="Pfam" id="PF07690">
    <property type="entry name" value="MFS_1"/>
    <property type="match status" value="1"/>
</dbReference>
<dbReference type="InterPro" id="IPR005828">
    <property type="entry name" value="MFS_sugar_transport-like"/>
</dbReference>
<keyword evidence="2 5" id="KW-0812">Transmembrane</keyword>
<dbReference type="InterPro" id="IPR036259">
    <property type="entry name" value="MFS_trans_sf"/>
</dbReference>
<feature type="transmembrane region" description="Helical" evidence="5">
    <location>
        <begin position="40"/>
        <end position="61"/>
    </location>
</feature>
<evidence type="ECO:0000259" key="6">
    <source>
        <dbReference type="PROSITE" id="PS50850"/>
    </source>
</evidence>
<feature type="transmembrane region" description="Helical" evidence="5">
    <location>
        <begin position="265"/>
        <end position="283"/>
    </location>
</feature>
<reference evidence="8" key="1">
    <citation type="journal article" date="2019" name="Int. J. Syst. Evol. Microbiol.">
        <title>The Global Catalogue of Microorganisms (GCM) 10K type strain sequencing project: providing services to taxonomists for standard genome sequencing and annotation.</title>
        <authorList>
            <consortium name="The Broad Institute Genomics Platform"/>
            <consortium name="The Broad Institute Genome Sequencing Center for Infectious Disease"/>
            <person name="Wu L."/>
            <person name="Ma J."/>
        </authorList>
    </citation>
    <scope>NUCLEOTIDE SEQUENCE [LARGE SCALE GENOMIC DNA]</scope>
    <source>
        <strain evidence="8">CCUG 62953</strain>
    </source>
</reference>